<sequence length="434" mass="46379">MIFGVGVVALALIMCARAKLPVAFVVLALTSHLDMNLVIGENGVASAINIVRVVILPLVVLSRLVNDRKLPVRRHRPRIAILLLVVVASLLPGVLSTQNVAATFKFLCYLIALLLLVLIWRIALQLSLVSDAMLLTISVGALSIAYLQTHVFGNQFGTADGRFTSFSSPQAFGIFYVALFGVSTVLVKNMNTLATVGLISLYAIVLSGSRTSLIGFVVIVACLVYASARRYPAVLTMASLAAVVPAIIFMGSSKVEVVLGRSASLLDLSSGIGSIGTFAYRGIVVSEVLSHWREGTLAEKFFGNGGSSSASLVAPLDVRYYDEIDANRVVHNEYIRVLYDYGLISVSVLVLLLIWLQCRAVITRIPVLFGLSLFLAIVLGVENVLVSATAASGFGIGAAISTILLSRHEILPQRDLTVITSSVDQSVRGTMGRF</sequence>
<keyword evidence="3 5" id="KW-1133">Transmembrane helix</keyword>
<feature type="transmembrane region" description="Helical" evidence="5">
    <location>
        <begin position="77"/>
        <end position="95"/>
    </location>
</feature>
<feature type="transmembrane region" description="Helical" evidence="5">
    <location>
        <begin position="232"/>
        <end position="251"/>
    </location>
</feature>
<accession>A0A542SM80</accession>
<keyword evidence="7" id="KW-0436">Ligase</keyword>
<feature type="transmembrane region" description="Helical" evidence="5">
    <location>
        <begin position="361"/>
        <end position="379"/>
    </location>
</feature>
<dbReference type="AlphaFoldDB" id="A0A542SM80"/>
<organism evidence="7 8">
    <name type="scientific">Rarobacter incanus</name>
    <dbReference type="NCBI Taxonomy" id="153494"/>
    <lineage>
        <taxon>Bacteria</taxon>
        <taxon>Bacillati</taxon>
        <taxon>Actinomycetota</taxon>
        <taxon>Actinomycetes</taxon>
        <taxon>Micrococcales</taxon>
        <taxon>Rarobacteraceae</taxon>
        <taxon>Rarobacter</taxon>
    </lineage>
</organism>
<evidence type="ECO:0000256" key="3">
    <source>
        <dbReference type="ARBA" id="ARBA00022989"/>
    </source>
</evidence>
<proteinExistence type="predicted"/>
<dbReference type="GO" id="GO:0016020">
    <property type="term" value="C:membrane"/>
    <property type="evidence" value="ECO:0007669"/>
    <property type="project" value="UniProtKB-SubCell"/>
</dbReference>
<dbReference type="Proteomes" id="UP000316181">
    <property type="component" value="Unassembled WGS sequence"/>
</dbReference>
<feature type="transmembrane region" description="Helical" evidence="5">
    <location>
        <begin position="199"/>
        <end position="226"/>
    </location>
</feature>
<evidence type="ECO:0000313" key="7">
    <source>
        <dbReference type="EMBL" id="TQK75739.1"/>
    </source>
</evidence>
<keyword evidence="4 5" id="KW-0472">Membrane</keyword>
<feature type="transmembrane region" description="Helical" evidence="5">
    <location>
        <begin position="101"/>
        <end position="120"/>
    </location>
</feature>
<evidence type="ECO:0000259" key="6">
    <source>
        <dbReference type="Pfam" id="PF04932"/>
    </source>
</evidence>
<feature type="domain" description="O-antigen ligase-related" evidence="6">
    <location>
        <begin position="198"/>
        <end position="346"/>
    </location>
</feature>
<dbReference type="GO" id="GO:0016874">
    <property type="term" value="F:ligase activity"/>
    <property type="evidence" value="ECO:0007669"/>
    <property type="project" value="UniProtKB-KW"/>
</dbReference>
<gene>
    <name evidence="7" type="ORF">FB389_0373</name>
</gene>
<keyword evidence="8" id="KW-1185">Reference proteome</keyword>
<evidence type="ECO:0000256" key="2">
    <source>
        <dbReference type="ARBA" id="ARBA00022692"/>
    </source>
</evidence>
<dbReference type="Pfam" id="PF04932">
    <property type="entry name" value="Wzy_C"/>
    <property type="match status" value="1"/>
</dbReference>
<evidence type="ECO:0000313" key="8">
    <source>
        <dbReference type="Proteomes" id="UP000316181"/>
    </source>
</evidence>
<feature type="transmembrane region" description="Helical" evidence="5">
    <location>
        <begin position="385"/>
        <end position="405"/>
    </location>
</feature>
<reference evidence="7 8" key="1">
    <citation type="submission" date="2019-06" db="EMBL/GenBank/DDBJ databases">
        <title>Sequencing the genomes of 1000 actinobacteria strains.</title>
        <authorList>
            <person name="Klenk H.-P."/>
        </authorList>
    </citation>
    <scope>NUCLEOTIDE SEQUENCE [LARGE SCALE GENOMIC DNA]</scope>
    <source>
        <strain evidence="7 8">DSM 10596</strain>
    </source>
</reference>
<feature type="transmembrane region" description="Helical" evidence="5">
    <location>
        <begin position="42"/>
        <end position="65"/>
    </location>
</feature>
<dbReference type="RefSeq" id="WP_142111102.1">
    <property type="nucleotide sequence ID" value="NZ_BAAATB010000008.1"/>
</dbReference>
<feature type="transmembrane region" description="Helical" evidence="5">
    <location>
        <begin position="338"/>
        <end position="356"/>
    </location>
</feature>
<comment type="subcellular location">
    <subcellularLocation>
        <location evidence="1">Membrane</location>
        <topology evidence="1">Multi-pass membrane protein</topology>
    </subcellularLocation>
</comment>
<dbReference type="EMBL" id="VFNV01000001">
    <property type="protein sequence ID" value="TQK75739.1"/>
    <property type="molecule type" value="Genomic_DNA"/>
</dbReference>
<comment type="caution">
    <text evidence="7">The sequence shown here is derived from an EMBL/GenBank/DDBJ whole genome shotgun (WGS) entry which is preliminary data.</text>
</comment>
<evidence type="ECO:0000256" key="5">
    <source>
        <dbReference type="SAM" id="Phobius"/>
    </source>
</evidence>
<feature type="transmembrane region" description="Helical" evidence="5">
    <location>
        <begin position="169"/>
        <end position="187"/>
    </location>
</feature>
<name>A0A542SM80_9MICO</name>
<keyword evidence="2 5" id="KW-0812">Transmembrane</keyword>
<protein>
    <submittedName>
        <fullName evidence="7">O-antigen ligase-like membrane protein</fullName>
    </submittedName>
</protein>
<evidence type="ECO:0000256" key="4">
    <source>
        <dbReference type="ARBA" id="ARBA00023136"/>
    </source>
</evidence>
<dbReference type="InterPro" id="IPR007016">
    <property type="entry name" value="O-antigen_ligase-rel_domated"/>
</dbReference>
<feature type="transmembrane region" description="Helical" evidence="5">
    <location>
        <begin position="132"/>
        <end position="149"/>
    </location>
</feature>
<evidence type="ECO:0000256" key="1">
    <source>
        <dbReference type="ARBA" id="ARBA00004141"/>
    </source>
</evidence>